<sequence length="342" mass="35598">MSAQSAQSAPPSAAPGRPFGRVLTAMITPFAADGALDLKRAQEVAEHLVDLGNDGLVVNGTTGECPTTTDAEKVAVIEAVVEAVGDRATVIAGAGDYNTAHSVEAVQQAEKAGAHGVLVVTPYYSRPSQAGLHAHFTTVADATGLPVMLYDIPPRSIVPIEVDTLRRLAEHPRILAVKDAKGDLLAGSEVIANTHLAYYSGDDGLNLPWLSVGAAGVVSVIGHVVAGRIRAMIEAYEDGDTSTARTNHRGMLPVFRAFSRVGGVVFSKTALRLRGHDAGDPRLPLVPATEDQIRAIAADLTQAGVPLSDSTADWHGTRVAQTDSAAAYVAPTTHTSVGTMPR</sequence>
<name>A0ABN2Q3Z1_9PSEU</name>
<dbReference type="PANTHER" id="PTHR12128:SF66">
    <property type="entry name" value="4-HYDROXY-2-OXOGLUTARATE ALDOLASE, MITOCHONDRIAL"/>
    <property type="match status" value="1"/>
</dbReference>
<dbReference type="HAMAP" id="MF_00418">
    <property type="entry name" value="DapA"/>
    <property type="match status" value="1"/>
</dbReference>
<evidence type="ECO:0000256" key="1">
    <source>
        <dbReference type="ARBA" id="ARBA00003294"/>
    </source>
</evidence>
<dbReference type="PROSITE" id="PS00666">
    <property type="entry name" value="DHDPS_2"/>
    <property type="match status" value="1"/>
</dbReference>
<dbReference type="PANTHER" id="PTHR12128">
    <property type="entry name" value="DIHYDRODIPICOLINATE SYNTHASE"/>
    <property type="match status" value="1"/>
</dbReference>
<dbReference type="CDD" id="cd00950">
    <property type="entry name" value="DHDPS"/>
    <property type="match status" value="1"/>
</dbReference>
<evidence type="ECO:0000256" key="9">
    <source>
        <dbReference type="ARBA" id="ARBA00023239"/>
    </source>
</evidence>
<feature type="active site" description="Proton donor/acceptor" evidence="12">
    <location>
        <position position="150"/>
    </location>
</feature>
<dbReference type="InterPro" id="IPR002220">
    <property type="entry name" value="DapA-like"/>
</dbReference>
<reference evidence="14 15" key="1">
    <citation type="journal article" date="2019" name="Int. J. Syst. Evol. Microbiol.">
        <title>The Global Catalogue of Microorganisms (GCM) 10K type strain sequencing project: providing services to taxonomists for standard genome sequencing and annotation.</title>
        <authorList>
            <consortium name="The Broad Institute Genomics Platform"/>
            <consortium name="The Broad Institute Genome Sequencing Center for Infectious Disease"/>
            <person name="Wu L."/>
            <person name="Ma J."/>
        </authorList>
    </citation>
    <scope>NUCLEOTIDE SEQUENCE [LARGE SCALE GENOMIC DNA]</scope>
    <source>
        <strain evidence="14 15">JCM 14545</strain>
    </source>
</reference>
<dbReference type="Pfam" id="PF00701">
    <property type="entry name" value="DHDPS"/>
    <property type="match status" value="1"/>
</dbReference>
<feature type="binding site" evidence="12">
    <location>
        <position position="218"/>
    </location>
    <ligand>
        <name>pyruvate</name>
        <dbReference type="ChEBI" id="CHEBI:15361"/>
    </ligand>
</feature>
<keyword evidence="6 12" id="KW-0028">Amino-acid biosynthesis</keyword>
<evidence type="ECO:0000313" key="15">
    <source>
        <dbReference type="Proteomes" id="UP001501116"/>
    </source>
</evidence>
<evidence type="ECO:0000256" key="11">
    <source>
        <dbReference type="ARBA" id="ARBA00047836"/>
    </source>
</evidence>
<comment type="subunit">
    <text evidence="12">Homotetramer; dimer of dimers.</text>
</comment>
<dbReference type="SUPFAM" id="SSF51569">
    <property type="entry name" value="Aldolase"/>
    <property type="match status" value="1"/>
</dbReference>
<dbReference type="PRINTS" id="PR00146">
    <property type="entry name" value="DHPICSNTHASE"/>
</dbReference>
<accession>A0ABN2Q3Z1</accession>
<comment type="caution">
    <text evidence="12">Was originally thought to be a dihydrodipicolinate synthase (DHDPS), catalyzing the condensation of (S)-aspartate-beta-semialdehyde [(S)-ASA] and pyruvate to dihydrodipicolinate (DHDP). However, it was shown in E.coli that the product of the enzymatic reaction is not dihydrodipicolinate but in fact (4S)-4-hydroxy-2,3,4,5-tetrahydro-(2S)-dipicolinic acid (HTPA), and that the consecutive dehydration reaction leading to DHDP is not spontaneous but catalyzed by DapB.</text>
</comment>
<comment type="subcellular location">
    <subcellularLocation>
        <location evidence="12">Cytoplasm</location>
    </subcellularLocation>
</comment>
<keyword evidence="8 12" id="KW-0457">Lysine biosynthesis</keyword>
<evidence type="ECO:0000256" key="4">
    <source>
        <dbReference type="ARBA" id="ARBA00012086"/>
    </source>
</evidence>
<evidence type="ECO:0000256" key="12">
    <source>
        <dbReference type="HAMAP-Rule" id="MF_00418"/>
    </source>
</evidence>
<evidence type="ECO:0000256" key="8">
    <source>
        <dbReference type="ARBA" id="ARBA00023154"/>
    </source>
</evidence>
<evidence type="ECO:0000256" key="6">
    <source>
        <dbReference type="ARBA" id="ARBA00022605"/>
    </source>
</evidence>
<evidence type="ECO:0000256" key="5">
    <source>
        <dbReference type="ARBA" id="ARBA00022490"/>
    </source>
</evidence>
<proteinExistence type="inferred from homology"/>
<dbReference type="NCBIfam" id="TIGR00674">
    <property type="entry name" value="dapA"/>
    <property type="match status" value="1"/>
</dbReference>
<organism evidence="14 15">
    <name type="scientific">Amycolatopsis minnesotensis</name>
    <dbReference type="NCBI Taxonomy" id="337894"/>
    <lineage>
        <taxon>Bacteria</taxon>
        <taxon>Bacillati</taxon>
        <taxon>Actinomycetota</taxon>
        <taxon>Actinomycetes</taxon>
        <taxon>Pseudonocardiales</taxon>
        <taxon>Pseudonocardiaceae</taxon>
        <taxon>Amycolatopsis</taxon>
    </lineage>
</organism>
<evidence type="ECO:0000256" key="3">
    <source>
        <dbReference type="ARBA" id="ARBA00007592"/>
    </source>
</evidence>
<comment type="similarity">
    <text evidence="3 12 13">Belongs to the DapA family.</text>
</comment>
<feature type="site" description="Part of a proton relay during catalysis" evidence="12">
    <location>
        <position position="61"/>
    </location>
</feature>
<comment type="caution">
    <text evidence="14">The sequence shown here is derived from an EMBL/GenBank/DDBJ whole genome shotgun (WGS) entry which is preliminary data.</text>
</comment>
<feature type="active site" description="Schiff-base intermediate with substrate" evidence="12">
    <location>
        <position position="178"/>
    </location>
</feature>
<comment type="function">
    <text evidence="1 12">Catalyzes the condensation of (S)-aspartate-beta-semialdehyde [(S)-ASA] and pyruvate to 4-hydroxy-tetrahydrodipicolinate (HTPA).</text>
</comment>
<evidence type="ECO:0000256" key="10">
    <source>
        <dbReference type="ARBA" id="ARBA00023270"/>
    </source>
</evidence>
<keyword evidence="7 12" id="KW-0220">Diaminopimelate biosynthesis</keyword>
<dbReference type="Proteomes" id="UP001501116">
    <property type="component" value="Unassembled WGS sequence"/>
</dbReference>
<feature type="site" description="Part of a proton relay during catalysis" evidence="12">
    <location>
        <position position="124"/>
    </location>
</feature>
<gene>
    <name evidence="12 14" type="primary">dapA</name>
    <name evidence="14" type="ORF">GCM10009754_08690</name>
</gene>
<dbReference type="EC" id="4.3.3.7" evidence="4 12"/>
<dbReference type="InterPro" id="IPR013785">
    <property type="entry name" value="Aldolase_TIM"/>
</dbReference>
<keyword evidence="9 12" id="KW-0456">Lyase</keyword>
<evidence type="ECO:0000256" key="13">
    <source>
        <dbReference type="PIRNR" id="PIRNR001365"/>
    </source>
</evidence>
<dbReference type="SMART" id="SM01130">
    <property type="entry name" value="DHDPS"/>
    <property type="match status" value="1"/>
</dbReference>
<dbReference type="EMBL" id="BAAANN010000003">
    <property type="protein sequence ID" value="GAA1943533.1"/>
    <property type="molecule type" value="Genomic_DNA"/>
</dbReference>
<evidence type="ECO:0000256" key="2">
    <source>
        <dbReference type="ARBA" id="ARBA00005120"/>
    </source>
</evidence>
<dbReference type="InterPro" id="IPR005263">
    <property type="entry name" value="DapA"/>
</dbReference>
<keyword evidence="15" id="KW-1185">Reference proteome</keyword>
<comment type="pathway">
    <text evidence="2 12">Amino-acid biosynthesis; L-lysine biosynthesis via DAP pathway; (S)-tetrahydrodipicolinate from L-aspartate: step 3/4.</text>
</comment>
<evidence type="ECO:0000313" key="14">
    <source>
        <dbReference type="EMBL" id="GAA1943533.1"/>
    </source>
</evidence>
<comment type="catalytic activity">
    <reaction evidence="11 12">
        <text>L-aspartate 4-semialdehyde + pyruvate = (2S,4S)-4-hydroxy-2,3,4,5-tetrahydrodipicolinate + H2O + H(+)</text>
        <dbReference type="Rhea" id="RHEA:34171"/>
        <dbReference type="ChEBI" id="CHEBI:15361"/>
        <dbReference type="ChEBI" id="CHEBI:15377"/>
        <dbReference type="ChEBI" id="CHEBI:15378"/>
        <dbReference type="ChEBI" id="CHEBI:67139"/>
        <dbReference type="ChEBI" id="CHEBI:537519"/>
        <dbReference type="EC" id="4.3.3.7"/>
    </reaction>
</comment>
<keyword evidence="5 12" id="KW-0963">Cytoplasm</keyword>
<dbReference type="PIRSF" id="PIRSF001365">
    <property type="entry name" value="DHDPS"/>
    <property type="match status" value="1"/>
</dbReference>
<feature type="binding site" evidence="12">
    <location>
        <position position="62"/>
    </location>
    <ligand>
        <name>pyruvate</name>
        <dbReference type="ChEBI" id="CHEBI:15361"/>
    </ligand>
</feature>
<keyword evidence="10 12" id="KW-0704">Schiff base</keyword>
<evidence type="ECO:0000256" key="7">
    <source>
        <dbReference type="ARBA" id="ARBA00022915"/>
    </source>
</evidence>
<dbReference type="InterPro" id="IPR020625">
    <property type="entry name" value="Schiff_base-form_aldolases_AS"/>
</dbReference>
<dbReference type="RefSeq" id="WP_344413641.1">
    <property type="nucleotide sequence ID" value="NZ_BAAANN010000003.1"/>
</dbReference>
<protein>
    <recommendedName>
        <fullName evidence="4 12">4-hydroxy-tetrahydrodipicolinate synthase</fullName>
        <shortName evidence="12">HTPA synthase</shortName>
        <ecNumber evidence="4 12">4.3.3.7</ecNumber>
    </recommendedName>
</protein>
<dbReference type="Gene3D" id="3.20.20.70">
    <property type="entry name" value="Aldolase class I"/>
    <property type="match status" value="1"/>
</dbReference>